<dbReference type="Proteomes" id="UP000463857">
    <property type="component" value="Chromosome"/>
</dbReference>
<name>A0A7L4YNQ8_9ACTN</name>
<keyword evidence="2" id="KW-0812">Transmembrane</keyword>
<protein>
    <submittedName>
        <fullName evidence="3">Uncharacterized protein</fullName>
    </submittedName>
</protein>
<evidence type="ECO:0000256" key="2">
    <source>
        <dbReference type="SAM" id="Phobius"/>
    </source>
</evidence>
<keyword evidence="2" id="KW-0472">Membrane</keyword>
<organism evidence="3 4">
    <name type="scientific">Epidermidibacterium keratini</name>
    <dbReference type="NCBI Taxonomy" id="1891644"/>
    <lineage>
        <taxon>Bacteria</taxon>
        <taxon>Bacillati</taxon>
        <taxon>Actinomycetota</taxon>
        <taxon>Actinomycetes</taxon>
        <taxon>Sporichthyales</taxon>
        <taxon>Sporichthyaceae</taxon>
        <taxon>Epidermidibacterium</taxon>
    </lineage>
</organism>
<accession>A0A7L4YNQ8</accession>
<dbReference type="AlphaFoldDB" id="A0A7L4YNQ8"/>
<dbReference type="EMBL" id="CP047156">
    <property type="protein sequence ID" value="QHC00776.1"/>
    <property type="molecule type" value="Genomic_DNA"/>
</dbReference>
<reference evidence="3 4" key="1">
    <citation type="journal article" date="2018" name="Int. J. Syst. Evol. Microbiol.">
        <title>Epidermidibacterium keratini gen. nov., sp. nov., a member of the family Sporichthyaceae, isolated from keratin epidermis.</title>
        <authorList>
            <person name="Lee D.G."/>
            <person name="Trujillo M.E."/>
            <person name="Kang S."/>
            <person name="Nam J.J."/>
            <person name="Kim Y.J."/>
        </authorList>
    </citation>
    <scope>NUCLEOTIDE SEQUENCE [LARGE SCALE GENOMIC DNA]</scope>
    <source>
        <strain evidence="3 4">EPI-7</strain>
    </source>
</reference>
<keyword evidence="4" id="KW-1185">Reference proteome</keyword>
<feature type="region of interest" description="Disordered" evidence="1">
    <location>
        <begin position="129"/>
        <end position="170"/>
    </location>
</feature>
<dbReference type="InParanoid" id="A0A7L4YNQ8"/>
<keyword evidence="2" id="KW-1133">Transmembrane helix</keyword>
<gene>
    <name evidence="3" type="ORF">EK0264_11090</name>
</gene>
<feature type="compositionally biased region" description="Basic and acidic residues" evidence="1">
    <location>
        <begin position="161"/>
        <end position="170"/>
    </location>
</feature>
<feature type="compositionally biased region" description="Pro residues" evidence="1">
    <location>
        <begin position="138"/>
        <end position="151"/>
    </location>
</feature>
<evidence type="ECO:0000313" key="3">
    <source>
        <dbReference type="EMBL" id="QHC00776.1"/>
    </source>
</evidence>
<evidence type="ECO:0000313" key="4">
    <source>
        <dbReference type="Proteomes" id="UP000463857"/>
    </source>
</evidence>
<feature type="transmembrane region" description="Helical" evidence="2">
    <location>
        <begin position="15"/>
        <end position="39"/>
    </location>
</feature>
<feature type="transmembrane region" description="Helical" evidence="2">
    <location>
        <begin position="51"/>
        <end position="70"/>
    </location>
</feature>
<proteinExistence type="predicted"/>
<feature type="transmembrane region" description="Helical" evidence="2">
    <location>
        <begin position="101"/>
        <end position="121"/>
    </location>
</feature>
<evidence type="ECO:0000256" key="1">
    <source>
        <dbReference type="SAM" id="MobiDB-lite"/>
    </source>
</evidence>
<feature type="transmembrane region" description="Helical" evidence="2">
    <location>
        <begin position="76"/>
        <end position="94"/>
    </location>
</feature>
<dbReference type="RefSeq" id="WP_159545594.1">
    <property type="nucleotide sequence ID" value="NZ_CP047156.1"/>
</dbReference>
<sequence>MYDDPELRRLPSNALIATGGLTLLGLLPVGGYTFLLAGWWAMYDEPTPPQLLIALGFLAGAAIGAVVAIWDRVVGAVIVLVCGLAACGLLASVGRSDPLPVVIGSLVIGALGGLGALIGHLQHVARTQPSPGGIPSTWGPPLPGYQSPPPNVTQHPPGRPPVDHPPRPLP</sequence>
<dbReference type="KEGG" id="eke:EK0264_11090"/>